<dbReference type="OrthoDB" id="417891at2759"/>
<name>A0A6L2QE02_COPFO</name>
<dbReference type="PRINTS" id="PR00080">
    <property type="entry name" value="SDRFAMILY"/>
</dbReference>
<dbReference type="InterPro" id="IPR036291">
    <property type="entry name" value="NAD(P)-bd_dom_sf"/>
</dbReference>
<dbReference type="InParanoid" id="A0A6L2QE02"/>
<dbReference type="AlphaFoldDB" id="A0A6L2QE02"/>
<dbReference type="FunCoup" id="A0A6L2QE02">
    <property type="interactions" value="85"/>
</dbReference>
<proteinExistence type="inferred from homology"/>
<protein>
    <submittedName>
        <fullName evidence="4">Uncharacterized protein</fullName>
    </submittedName>
</protein>
<keyword evidence="2" id="KW-0560">Oxidoreductase</keyword>
<accession>A0A6L2QE02</accession>
<dbReference type="Gene3D" id="3.40.50.720">
    <property type="entry name" value="NAD(P)-binding Rossmann-like Domain"/>
    <property type="match status" value="1"/>
</dbReference>
<evidence type="ECO:0000256" key="2">
    <source>
        <dbReference type="ARBA" id="ARBA00023002"/>
    </source>
</evidence>
<dbReference type="PANTHER" id="PTHR44229">
    <property type="entry name" value="15-HYDROXYPROSTAGLANDIN DEHYDROGENASE [NAD(+)]"/>
    <property type="match status" value="1"/>
</dbReference>
<dbReference type="InterPro" id="IPR002347">
    <property type="entry name" value="SDR_fam"/>
</dbReference>
<evidence type="ECO:0000256" key="1">
    <source>
        <dbReference type="ARBA" id="ARBA00006484"/>
    </source>
</evidence>
<comment type="caution">
    <text evidence="4">The sequence shown here is derived from an EMBL/GenBank/DDBJ whole genome shotgun (WGS) entry which is preliminary data.</text>
</comment>
<dbReference type="PANTHER" id="PTHR44229:SF8">
    <property type="entry name" value="ALCOHOL DEHYDROGENASE-RELATED"/>
    <property type="match status" value="1"/>
</dbReference>
<dbReference type="PRINTS" id="PR01167">
    <property type="entry name" value="INSADHFAMILY"/>
</dbReference>
<evidence type="ECO:0000256" key="3">
    <source>
        <dbReference type="RuleBase" id="RU000363"/>
    </source>
</evidence>
<dbReference type="GO" id="GO:0005737">
    <property type="term" value="C:cytoplasm"/>
    <property type="evidence" value="ECO:0007669"/>
    <property type="project" value="TreeGrafter"/>
</dbReference>
<dbReference type="PROSITE" id="PS00061">
    <property type="entry name" value="ADH_SHORT"/>
    <property type="match status" value="1"/>
</dbReference>
<dbReference type="EMBL" id="BLKM01002028">
    <property type="protein sequence ID" value="GFG40407.1"/>
    <property type="molecule type" value="Genomic_DNA"/>
</dbReference>
<sequence length="355" mass="38706">MRKTYGTVPLSISSAILTLYSGGGIKPATQRFASHSFFSGSFQEPSAATPGNIRNTILTYVVKVKHVHQGKDSSSDRCSYGHWSGIREGAPKERGADFTTFYCTLMWNGLIKSKSQEFFGNLLQNVAVCDVDLRKGENAVRELQAEYGADRVIFIKTDVTNIAELEGAFKKTHTTFQALDIVINNAGILDDGRWELEIAINLNAAVRGTLLGLQYMGKDKGGKGGVVVNISSTAGLAPVAGAPVYVATKHAVIGLSRSFGLPYHFDRTGVRVLAMCPGVTDTRLISDAPRRQLRQEWGIQLGREVDTFQTQKPESVAKGMMHLIEKGSSGSIWVAEGGEPVYEIHIPDRQTLRVE</sequence>
<evidence type="ECO:0000313" key="5">
    <source>
        <dbReference type="Proteomes" id="UP000502823"/>
    </source>
</evidence>
<evidence type="ECO:0000313" key="4">
    <source>
        <dbReference type="EMBL" id="GFG40407.1"/>
    </source>
</evidence>
<keyword evidence="5" id="KW-1185">Reference proteome</keyword>
<dbReference type="Pfam" id="PF00106">
    <property type="entry name" value="adh_short"/>
    <property type="match status" value="1"/>
</dbReference>
<dbReference type="InterPro" id="IPR020904">
    <property type="entry name" value="Sc_DH/Rdtase_CS"/>
</dbReference>
<comment type="similarity">
    <text evidence="1 3">Belongs to the short-chain dehydrogenases/reductases (SDR) family.</text>
</comment>
<gene>
    <name evidence="4" type="ORF">Cfor_07241</name>
</gene>
<reference evidence="5" key="1">
    <citation type="submission" date="2020-01" db="EMBL/GenBank/DDBJ databases">
        <title>Draft genome sequence of the Termite Coptotermes fromosanus.</title>
        <authorList>
            <person name="Itakura S."/>
            <person name="Yosikawa Y."/>
            <person name="Umezawa K."/>
        </authorList>
    </citation>
    <scope>NUCLEOTIDE SEQUENCE [LARGE SCALE GENOMIC DNA]</scope>
</reference>
<dbReference type="Proteomes" id="UP000502823">
    <property type="component" value="Unassembled WGS sequence"/>
</dbReference>
<dbReference type="SUPFAM" id="SSF51735">
    <property type="entry name" value="NAD(P)-binding Rossmann-fold domains"/>
    <property type="match status" value="1"/>
</dbReference>
<dbReference type="GO" id="GO:0016616">
    <property type="term" value="F:oxidoreductase activity, acting on the CH-OH group of donors, NAD or NADP as acceptor"/>
    <property type="evidence" value="ECO:0007669"/>
    <property type="project" value="TreeGrafter"/>
</dbReference>
<dbReference type="FunFam" id="3.40.50.720:FF:000149">
    <property type="entry name" value="15-hydroxyprostaglandin dehydrogenase [NAD(+)]"/>
    <property type="match status" value="1"/>
</dbReference>
<organism evidence="4 5">
    <name type="scientific">Coptotermes formosanus</name>
    <name type="common">Formosan subterranean termite</name>
    <dbReference type="NCBI Taxonomy" id="36987"/>
    <lineage>
        <taxon>Eukaryota</taxon>
        <taxon>Metazoa</taxon>
        <taxon>Ecdysozoa</taxon>
        <taxon>Arthropoda</taxon>
        <taxon>Hexapoda</taxon>
        <taxon>Insecta</taxon>
        <taxon>Pterygota</taxon>
        <taxon>Neoptera</taxon>
        <taxon>Polyneoptera</taxon>
        <taxon>Dictyoptera</taxon>
        <taxon>Blattodea</taxon>
        <taxon>Blattoidea</taxon>
        <taxon>Termitoidae</taxon>
        <taxon>Rhinotermitidae</taxon>
        <taxon>Coptotermes</taxon>
    </lineage>
</organism>